<dbReference type="RefSeq" id="WP_184100089.1">
    <property type="nucleotide sequence ID" value="NZ_JACIJH010000012.1"/>
</dbReference>
<evidence type="ECO:0000313" key="2">
    <source>
        <dbReference type="EMBL" id="MBB5707841.1"/>
    </source>
</evidence>
<evidence type="ECO:0000313" key="3">
    <source>
        <dbReference type="Proteomes" id="UP000537161"/>
    </source>
</evidence>
<name>A0A7W9B877_9SPHN</name>
<proteinExistence type="predicted"/>
<protein>
    <recommendedName>
        <fullName evidence="4">Lipoprotein</fullName>
    </recommendedName>
</protein>
<dbReference type="Proteomes" id="UP000537161">
    <property type="component" value="Unassembled WGS sequence"/>
</dbReference>
<sequence>MLRHAALSAAALALLAGCAAHGGWTGPDTQPFAEALADCKARTSAMGGKTERRFAIDTCMTSKGWTRPRR</sequence>
<evidence type="ECO:0000256" key="1">
    <source>
        <dbReference type="SAM" id="SignalP"/>
    </source>
</evidence>
<feature type="signal peptide" evidence="1">
    <location>
        <begin position="1"/>
        <end position="22"/>
    </location>
</feature>
<accession>A0A7W9B877</accession>
<dbReference type="EMBL" id="JACIJH010000012">
    <property type="protein sequence ID" value="MBB5707841.1"/>
    <property type="molecule type" value="Genomic_DNA"/>
</dbReference>
<evidence type="ECO:0008006" key="4">
    <source>
        <dbReference type="Google" id="ProtNLM"/>
    </source>
</evidence>
<gene>
    <name evidence="2" type="ORF">FHR21_003209</name>
</gene>
<comment type="caution">
    <text evidence="2">The sequence shown here is derived from an EMBL/GenBank/DDBJ whole genome shotgun (WGS) entry which is preliminary data.</text>
</comment>
<keyword evidence="3" id="KW-1185">Reference proteome</keyword>
<keyword evidence="1" id="KW-0732">Signal</keyword>
<reference evidence="2 3" key="1">
    <citation type="submission" date="2020-08" db="EMBL/GenBank/DDBJ databases">
        <title>Genomic Encyclopedia of Type Strains, Phase IV (KMG-IV): sequencing the most valuable type-strain genomes for metagenomic binning, comparative biology and taxonomic classification.</title>
        <authorList>
            <person name="Goeker M."/>
        </authorList>
    </citation>
    <scope>NUCLEOTIDE SEQUENCE [LARGE SCALE GENOMIC DNA]</scope>
    <source>
        <strain evidence="2 3">DSM 27163</strain>
    </source>
</reference>
<organism evidence="2 3">
    <name type="scientific">Sphingopyxis panaciterrulae</name>
    <dbReference type="NCBI Taxonomy" id="462372"/>
    <lineage>
        <taxon>Bacteria</taxon>
        <taxon>Pseudomonadati</taxon>
        <taxon>Pseudomonadota</taxon>
        <taxon>Alphaproteobacteria</taxon>
        <taxon>Sphingomonadales</taxon>
        <taxon>Sphingomonadaceae</taxon>
        <taxon>Sphingopyxis</taxon>
    </lineage>
</organism>
<feature type="chain" id="PRO_5030904866" description="Lipoprotein" evidence="1">
    <location>
        <begin position="23"/>
        <end position="70"/>
    </location>
</feature>
<dbReference type="PROSITE" id="PS51257">
    <property type="entry name" value="PROKAR_LIPOPROTEIN"/>
    <property type="match status" value="1"/>
</dbReference>
<dbReference type="AlphaFoldDB" id="A0A7W9B877"/>